<dbReference type="InterPro" id="IPR008271">
    <property type="entry name" value="Ser/Thr_kinase_AS"/>
</dbReference>
<keyword evidence="17 24" id="KW-0472">Membrane</keyword>
<feature type="transmembrane region" description="Helical" evidence="24">
    <location>
        <begin position="874"/>
        <end position="895"/>
    </location>
</feature>
<name>A0A8J5X7V5_ZIZPA</name>
<dbReference type="PROSITE" id="PS00107">
    <property type="entry name" value="PROTEIN_KINASE_ATP"/>
    <property type="match status" value="1"/>
</dbReference>
<evidence type="ECO:0000256" key="1">
    <source>
        <dbReference type="ARBA" id="ARBA00004251"/>
    </source>
</evidence>
<keyword evidence="11" id="KW-0732">Signal</keyword>
<evidence type="ECO:0000256" key="11">
    <source>
        <dbReference type="ARBA" id="ARBA00022729"/>
    </source>
</evidence>
<dbReference type="FunFam" id="3.80.10.10:FF:000679">
    <property type="entry name" value="LRR receptor-like serine/threonine-protein kinase RPK2"/>
    <property type="match status" value="1"/>
</dbReference>
<keyword evidence="13 22" id="KW-0547">Nucleotide-binding</keyword>
<evidence type="ECO:0000259" key="25">
    <source>
        <dbReference type="PROSITE" id="PS50011"/>
    </source>
</evidence>
<keyword evidence="27" id="KW-1185">Reference proteome</keyword>
<evidence type="ECO:0000256" key="8">
    <source>
        <dbReference type="ARBA" id="ARBA00022614"/>
    </source>
</evidence>
<dbReference type="InterPro" id="IPR001611">
    <property type="entry name" value="Leu-rich_rpt"/>
</dbReference>
<dbReference type="Pfam" id="PF08263">
    <property type="entry name" value="LRRNT_2"/>
    <property type="match status" value="1"/>
</dbReference>
<dbReference type="FunFam" id="3.80.10.10:FF:000654">
    <property type="entry name" value="LRR receptor-like serine/threonine-protein kinase RPK2"/>
    <property type="match status" value="1"/>
</dbReference>
<protein>
    <recommendedName>
        <fullName evidence="3">non-specific serine/threonine protein kinase</fullName>
        <ecNumber evidence="3">2.7.11.1</ecNumber>
    </recommendedName>
</protein>
<dbReference type="GO" id="GO:0005886">
    <property type="term" value="C:plasma membrane"/>
    <property type="evidence" value="ECO:0007669"/>
    <property type="project" value="UniProtKB-SubCell"/>
</dbReference>
<evidence type="ECO:0000256" key="5">
    <source>
        <dbReference type="ARBA" id="ARBA00022475"/>
    </source>
</evidence>
<reference evidence="26" key="1">
    <citation type="journal article" date="2021" name="bioRxiv">
        <title>Whole Genome Assembly and Annotation of Northern Wild Rice, Zizania palustris L., Supports a Whole Genome Duplication in the Zizania Genus.</title>
        <authorList>
            <person name="Haas M."/>
            <person name="Kono T."/>
            <person name="Macchietto M."/>
            <person name="Millas R."/>
            <person name="McGilp L."/>
            <person name="Shao M."/>
            <person name="Duquette J."/>
            <person name="Hirsch C.N."/>
            <person name="Kimball J."/>
        </authorList>
    </citation>
    <scope>NUCLEOTIDE SEQUENCE</scope>
    <source>
        <tissue evidence="26">Fresh leaf tissue</tissue>
    </source>
</reference>
<dbReference type="GO" id="GO:0009945">
    <property type="term" value="P:radial axis specification"/>
    <property type="evidence" value="ECO:0007669"/>
    <property type="project" value="UniProtKB-ARBA"/>
</dbReference>
<dbReference type="FunFam" id="3.80.10.10:FF:000275">
    <property type="entry name" value="Leucine-rich repeat receptor-like protein kinase"/>
    <property type="match status" value="1"/>
</dbReference>
<keyword evidence="5" id="KW-1003">Cell membrane</keyword>
<keyword evidence="16 24" id="KW-1133">Transmembrane helix</keyword>
<keyword evidence="18" id="KW-0675">Receptor</keyword>
<dbReference type="GO" id="GO:0009414">
    <property type="term" value="P:response to water deprivation"/>
    <property type="evidence" value="ECO:0007669"/>
    <property type="project" value="UniProtKB-ARBA"/>
</dbReference>
<evidence type="ECO:0000256" key="14">
    <source>
        <dbReference type="ARBA" id="ARBA00022777"/>
    </source>
</evidence>
<dbReference type="AlphaFoldDB" id="A0A8J5X7V5"/>
<evidence type="ECO:0000256" key="3">
    <source>
        <dbReference type="ARBA" id="ARBA00012513"/>
    </source>
</evidence>
<dbReference type="OrthoDB" id="1896041at2759"/>
<dbReference type="FunFam" id="3.30.200.20:FF:000260">
    <property type="entry name" value="LRR receptor-like serine/threonine-protein kinase RPK2"/>
    <property type="match status" value="1"/>
</dbReference>
<accession>A0A8J5X7V5</accession>
<dbReference type="InterPro" id="IPR000719">
    <property type="entry name" value="Prot_kinase_dom"/>
</dbReference>
<comment type="similarity">
    <text evidence="2">Belongs to the protein kinase superfamily. Ser/Thr protein kinase family.</text>
</comment>
<dbReference type="EC" id="2.7.11.1" evidence="3"/>
<feature type="region of interest" description="Disordered" evidence="23">
    <location>
        <begin position="51"/>
        <end position="107"/>
    </location>
</feature>
<keyword evidence="12" id="KW-0677">Repeat</keyword>
<comment type="catalytic activity">
    <reaction evidence="21">
        <text>L-seryl-[protein] + ATP = O-phospho-L-seryl-[protein] + ADP + H(+)</text>
        <dbReference type="Rhea" id="RHEA:17989"/>
        <dbReference type="Rhea" id="RHEA-COMP:9863"/>
        <dbReference type="Rhea" id="RHEA-COMP:11604"/>
        <dbReference type="ChEBI" id="CHEBI:15378"/>
        <dbReference type="ChEBI" id="CHEBI:29999"/>
        <dbReference type="ChEBI" id="CHEBI:30616"/>
        <dbReference type="ChEBI" id="CHEBI:83421"/>
        <dbReference type="ChEBI" id="CHEBI:456216"/>
        <dbReference type="EC" id="2.7.11.1"/>
    </reaction>
</comment>
<evidence type="ECO:0000256" key="12">
    <source>
        <dbReference type="ARBA" id="ARBA00022737"/>
    </source>
</evidence>
<dbReference type="GO" id="GO:0005524">
    <property type="term" value="F:ATP binding"/>
    <property type="evidence" value="ECO:0007669"/>
    <property type="project" value="UniProtKB-UniRule"/>
</dbReference>
<reference evidence="26" key="2">
    <citation type="submission" date="2021-02" db="EMBL/GenBank/DDBJ databases">
        <authorList>
            <person name="Kimball J.A."/>
            <person name="Haas M.W."/>
            <person name="Macchietto M."/>
            <person name="Kono T."/>
            <person name="Duquette J."/>
            <person name="Shao M."/>
        </authorList>
    </citation>
    <scope>NUCLEOTIDE SEQUENCE</scope>
    <source>
        <tissue evidence="26">Fresh leaf tissue</tissue>
    </source>
</reference>
<evidence type="ECO:0000256" key="2">
    <source>
        <dbReference type="ARBA" id="ARBA00008684"/>
    </source>
</evidence>
<dbReference type="Pfam" id="PF13855">
    <property type="entry name" value="LRR_8"/>
    <property type="match status" value="1"/>
</dbReference>
<dbReference type="FunFam" id="3.80.10.10:FF:000383">
    <property type="entry name" value="Leucine-rich repeat receptor protein kinase EMS1"/>
    <property type="match status" value="1"/>
</dbReference>
<dbReference type="Proteomes" id="UP000729402">
    <property type="component" value="Unassembled WGS sequence"/>
</dbReference>
<evidence type="ECO:0000256" key="10">
    <source>
        <dbReference type="ARBA" id="ARBA00022692"/>
    </source>
</evidence>
<dbReference type="PANTHER" id="PTHR48056">
    <property type="entry name" value="LRR RECEPTOR-LIKE SERINE/THREONINE-PROTEIN KINASE-RELATED"/>
    <property type="match status" value="1"/>
</dbReference>
<dbReference type="InterPro" id="IPR013210">
    <property type="entry name" value="LRR_N_plant-typ"/>
</dbReference>
<evidence type="ECO:0000256" key="13">
    <source>
        <dbReference type="ARBA" id="ARBA00022741"/>
    </source>
</evidence>
<dbReference type="PROSITE" id="PS50011">
    <property type="entry name" value="PROTEIN_KINASE_DOM"/>
    <property type="match status" value="1"/>
</dbReference>
<keyword evidence="9" id="KW-0808">Transferase</keyword>
<keyword evidence="19" id="KW-0325">Glycoprotein</keyword>
<dbReference type="FunFam" id="3.80.10.10:FF:000041">
    <property type="entry name" value="LRR receptor-like serine/threonine-protein kinase ERECTA"/>
    <property type="match status" value="1"/>
</dbReference>
<dbReference type="GO" id="GO:0048508">
    <property type="term" value="P:embryonic meristem development"/>
    <property type="evidence" value="ECO:0007669"/>
    <property type="project" value="UniProtKB-ARBA"/>
</dbReference>
<evidence type="ECO:0000256" key="16">
    <source>
        <dbReference type="ARBA" id="ARBA00022989"/>
    </source>
</evidence>
<evidence type="ECO:0000256" key="23">
    <source>
        <dbReference type="SAM" id="MobiDB-lite"/>
    </source>
</evidence>
<feature type="domain" description="Protein kinase" evidence="25">
    <location>
        <begin position="930"/>
        <end position="1193"/>
    </location>
</feature>
<keyword evidence="10 24" id="KW-0812">Transmembrane</keyword>
<comment type="catalytic activity">
    <reaction evidence="20">
        <text>L-threonyl-[protein] + ATP = O-phospho-L-threonyl-[protein] + ADP + H(+)</text>
        <dbReference type="Rhea" id="RHEA:46608"/>
        <dbReference type="Rhea" id="RHEA-COMP:11060"/>
        <dbReference type="Rhea" id="RHEA-COMP:11605"/>
        <dbReference type="ChEBI" id="CHEBI:15378"/>
        <dbReference type="ChEBI" id="CHEBI:30013"/>
        <dbReference type="ChEBI" id="CHEBI:30616"/>
        <dbReference type="ChEBI" id="CHEBI:61977"/>
        <dbReference type="ChEBI" id="CHEBI:456216"/>
        <dbReference type="EC" id="2.7.11.1"/>
    </reaction>
</comment>
<feature type="compositionally biased region" description="Pro residues" evidence="23">
    <location>
        <begin position="61"/>
        <end position="72"/>
    </location>
</feature>
<evidence type="ECO:0000256" key="15">
    <source>
        <dbReference type="ARBA" id="ARBA00022840"/>
    </source>
</evidence>
<dbReference type="Pfam" id="PF00069">
    <property type="entry name" value="Pkinase"/>
    <property type="match status" value="1"/>
</dbReference>
<dbReference type="InterPro" id="IPR017441">
    <property type="entry name" value="Protein_kinase_ATP_BS"/>
</dbReference>
<keyword evidence="15 22" id="KW-0067">ATP-binding</keyword>
<gene>
    <name evidence="26" type="ORF">GUJ93_ZPchr0013g36907</name>
</gene>
<evidence type="ECO:0000256" key="9">
    <source>
        <dbReference type="ARBA" id="ARBA00022679"/>
    </source>
</evidence>
<proteinExistence type="inferred from homology"/>
<comment type="caution">
    <text evidence="26">The sequence shown here is derived from an EMBL/GenBank/DDBJ whole genome shotgun (WGS) entry which is preliminary data.</text>
</comment>
<comment type="subcellular location">
    <subcellularLocation>
        <location evidence="1">Cell membrane</location>
        <topology evidence="1">Single-pass type I membrane protein</topology>
    </subcellularLocation>
</comment>
<dbReference type="PROSITE" id="PS00108">
    <property type="entry name" value="PROTEIN_KINASE_ST"/>
    <property type="match status" value="1"/>
</dbReference>
<dbReference type="PANTHER" id="PTHR48056:SF63">
    <property type="entry name" value="PROTEIN KINASE DOMAIN-CONTAINING PROTEIN"/>
    <property type="match status" value="1"/>
</dbReference>
<dbReference type="FunFam" id="1.10.510.10:FF:000192">
    <property type="entry name" value="LRR receptor-like serine/threonine-protein kinase RPK2"/>
    <property type="match status" value="1"/>
</dbReference>
<evidence type="ECO:0000256" key="6">
    <source>
        <dbReference type="ARBA" id="ARBA00022527"/>
    </source>
</evidence>
<feature type="binding site" evidence="22">
    <location>
        <position position="958"/>
    </location>
    <ligand>
        <name>ATP</name>
        <dbReference type="ChEBI" id="CHEBI:30616"/>
    </ligand>
</feature>
<dbReference type="SMART" id="SM00369">
    <property type="entry name" value="LRR_TYP"/>
    <property type="match status" value="7"/>
</dbReference>
<evidence type="ECO:0000256" key="21">
    <source>
        <dbReference type="ARBA" id="ARBA00048679"/>
    </source>
</evidence>
<keyword evidence="8" id="KW-0433">Leucine-rich repeat</keyword>
<evidence type="ECO:0000256" key="7">
    <source>
        <dbReference type="ARBA" id="ARBA00022553"/>
    </source>
</evidence>
<dbReference type="Pfam" id="PF00560">
    <property type="entry name" value="LRR_1"/>
    <property type="match status" value="7"/>
</dbReference>
<evidence type="ECO:0000256" key="24">
    <source>
        <dbReference type="SAM" id="Phobius"/>
    </source>
</evidence>
<evidence type="ECO:0000256" key="20">
    <source>
        <dbReference type="ARBA" id="ARBA00047899"/>
    </source>
</evidence>
<evidence type="ECO:0000313" key="27">
    <source>
        <dbReference type="Proteomes" id="UP000729402"/>
    </source>
</evidence>
<dbReference type="InterPro" id="IPR003591">
    <property type="entry name" value="Leu-rich_rpt_typical-subtyp"/>
</dbReference>
<sequence>MVEKITITILKEIDVLQPRKAVLRHRWQNLSITALRNLTVTGALPCQPHSLHWEPKLPNQATPPPPPPPPSPVDTARGSKTQNSTHAEVPAAKAHHNPPSPPAAGAVAQSGLYRSCGPWYQAYHHCPAPMRRRLQPPPQLPMSTVATQTLLTLLLMLMLLTAVRDSAAAAGGSGEREALLKFKAAVAADPGGLLRDWSPASHDHCLWPGVSCGASGEVVALNVSSSPGRRFAGGLSPAVAALRDLRVLVLPSHAFSGQLPAAIWSLRRLLVLDLSGNRLQGEIPATLACAALQTLDLACNQLNGSVPAALGALPGLRRLSLASNRLGGAIPDELSGAGCRSLQFLDLSGNLLVGGIPRSLGNCSKLETLLLSSNLLDDVIPPEIGRLRNLRAFDVSRNSLSGPVPAELGDCVELSVLILSNPYTPIGGSNSSDYGDVDDFNYFQEGIPDAVTALPKLRVLWAPRATLEGGLPQNWTACQRLEMLNLGENLFSGGIPNGLLDCVHLKFLNLSSNKFTGAVDPSLPVPCMDVFDVSGNRLSGSIPVFKPMGCPSSQLPFDDLVSEYSSFLENQALAGFRSSSLVFGADLTSYHSFSQNNFTGAVTSLPLASDKLGMQGSYAFLADGNNITGQLRPGLFSKCNSSRGFVVDVSNNLIAGGIPVEIGSLCSSLVVLGVAGNQLSGLIPTSIGQLNYLTSLDLSRNHLGGEIPTCVKNLPHLEHLSLGHNFLNGTIPIEINQLHSLKVLDLSSNLLTGEIPGVLADLINLTALLLDNNKLTGKIPSAFAKSTSLTMFNVSFNNLSGSVPANSNTVRCDSVIGNPLLQSCHMYTLAVPSAAQQGRGLNSNDYNDTTPSDPQSQGENSSFNAIEIASITSAAAIVSVLLALILLFIYTRICAPRMSGRSSRRREVMVFQDIGVPITYETVVRATGSFNASNCIGSGGFGATYKAEISPGVLVAIKRLSVGRFQGVQQFHAEIKTLGRLRHPNLVTLVGYHLGESEMFLVYNYLPGGNLERFIEERSKKPVDWKMLHKIAMDIAKALAYLHDTCVPRILHRDVKPSNILLDTDYNAYLSDFGLARLLGNSETHATTGVAGTFGYVAPEYAMTCRVSDKADVYSYGVVLMELISDKKALDPSFSPYGNGFNIVAWACMLLRQGRAREFFIDGLWDVGCSTAKATSASNPRTLMITHSTVEAI</sequence>
<evidence type="ECO:0000256" key="18">
    <source>
        <dbReference type="ARBA" id="ARBA00023170"/>
    </source>
</evidence>
<dbReference type="SMART" id="SM00220">
    <property type="entry name" value="S_TKc"/>
    <property type="match status" value="1"/>
</dbReference>
<keyword evidence="4" id="KW-0217">Developmental protein</keyword>
<evidence type="ECO:0000256" key="22">
    <source>
        <dbReference type="PROSITE-ProRule" id="PRU10141"/>
    </source>
</evidence>
<organism evidence="26 27">
    <name type="scientific">Zizania palustris</name>
    <name type="common">Northern wild rice</name>
    <dbReference type="NCBI Taxonomy" id="103762"/>
    <lineage>
        <taxon>Eukaryota</taxon>
        <taxon>Viridiplantae</taxon>
        <taxon>Streptophyta</taxon>
        <taxon>Embryophyta</taxon>
        <taxon>Tracheophyta</taxon>
        <taxon>Spermatophyta</taxon>
        <taxon>Magnoliopsida</taxon>
        <taxon>Liliopsida</taxon>
        <taxon>Poales</taxon>
        <taxon>Poaceae</taxon>
        <taxon>BOP clade</taxon>
        <taxon>Oryzoideae</taxon>
        <taxon>Oryzeae</taxon>
        <taxon>Zizaniinae</taxon>
        <taxon>Zizania</taxon>
    </lineage>
</organism>
<evidence type="ECO:0000256" key="17">
    <source>
        <dbReference type="ARBA" id="ARBA00023136"/>
    </source>
</evidence>
<dbReference type="EMBL" id="JAAALK010000079">
    <property type="protein sequence ID" value="KAG8099427.1"/>
    <property type="molecule type" value="Genomic_DNA"/>
</dbReference>
<feature type="region of interest" description="Disordered" evidence="23">
    <location>
        <begin position="840"/>
        <end position="859"/>
    </location>
</feature>
<keyword evidence="6" id="KW-0723">Serine/threonine-protein kinase</keyword>
<evidence type="ECO:0000313" key="26">
    <source>
        <dbReference type="EMBL" id="KAG8099427.1"/>
    </source>
</evidence>
<evidence type="ECO:0000256" key="19">
    <source>
        <dbReference type="ARBA" id="ARBA00023180"/>
    </source>
</evidence>
<keyword evidence="14" id="KW-0418">Kinase</keyword>
<keyword evidence="7" id="KW-0597">Phosphoprotein</keyword>
<dbReference type="GO" id="GO:0009942">
    <property type="term" value="P:longitudinal axis specification"/>
    <property type="evidence" value="ECO:0007669"/>
    <property type="project" value="UniProtKB-ARBA"/>
</dbReference>
<dbReference type="GO" id="GO:0009409">
    <property type="term" value="P:response to cold"/>
    <property type="evidence" value="ECO:0007669"/>
    <property type="project" value="UniProtKB-ARBA"/>
</dbReference>
<dbReference type="GO" id="GO:0004674">
    <property type="term" value="F:protein serine/threonine kinase activity"/>
    <property type="evidence" value="ECO:0007669"/>
    <property type="project" value="UniProtKB-KW"/>
</dbReference>
<evidence type="ECO:0000256" key="4">
    <source>
        <dbReference type="ARBA" id="ARBA00022473"/>
    </source>
</evidence>
<dbReference type="InterPro" id="IPR050647">
    <property type="entry name" value="Plant_LRR-RLKs"/>
</dbReference>